<dbReference type="Proteomes" id="UP000309673">
    <property type="component" value="Unassembled WGS sequence"/>
</dbReference>
<evidence type="ECO:0000256" key="1">
    <source>
        <dbReference type="SAM" id="Phobius"/>
    </source>
</evidence>
<keyword evidence="1" id="KW-0472">Membrane</keyword>
<dbReference type="EMBL" id="SUPK01000006">
    <property type="protein sequence ID" value="TJY41289.1"/>
    <property type="molecule type" value="Genomic_DNA"/>
</dbReference>
<accession>A0A4V5LS06</accession>
<keyword evidence="1" id="KW-0812">Transmembrane</keyword>
<comment type="caution">
    <text evidence="2">The sequence shown here is derived from an EMBL/GenBank/DDBJ whole genome shotgun (WGS) entry which is preliminary data.</text>
</comment>
<reference evidence="2 3" key="1">
    <citation type="submission" date="2019-04" db="EMBL/GenBank/DDBJ databases">
        <title>Cohnella sp. nov., isolated from soil.</title>
        <authorList>
            <person name="Kim W."/>
        </authorList>
    </citation>
    <scope>NUCLEOTIDE SEQUENCE [LARGE SCALE GENOMIC DNA]</scope>
    <source>
        <strain evidence="2 3">CAU 1483</strain>
    </source>
</reference>
<protein>
    <submittedName>
        <fullName evidence="2">Uncharacterized protein</fullName>
    </submittedName>
</protein>
<feature type="transmembrane region" description="Helical" evidence="1">
    <location>
        <begin position="32"/>
        <end position="49"/>
    </location>
</feature>
<name>A0A4V5LS06_9BACL</name>
<gene>
    <name evidence="2" type="ORF">E5161_12720</name>
</gene>
<evidence type="ECO:0000313" key="3">
    <source>
        <dbReference type="Proteomes" id="UP000309673"/>
    </source>
</evidence>
<organism evidence="2 3">
    <name type="scientific">Cohnella pontilimi</name>
    <dbReference type="NCBI Taxonomy" id="2564100"/>
    <lineage>
        <taxon>Bacteria</taxon>
        <taxon>Bacillati</taxon>
        <taxon>Bacillota</taxon>
        <taxon>Bacilli</taxon>
        <taxon>Bacillales</taxon>
        <taxon>Paenibacillaceae</taxon>
        <taxon>Cohnella</taxon>
    </lineage>
</organism>
<sequence>MTVVGIILAAGAMFWMDGLPLARRCLWKDFWIFLTLLLFGVGLLLIHALKIEIASPVYAISVIFKPVNQFIRGLFS</sequence>
<keyword evidence="1" id="KW-1133">Transmembrane helix</keyword>
<evidence type="ECO:0000313" key="2">
    <source>
        <dbReference type="EMBL" id="TJY41289.1"/>
    </source>
</evidence>
<dbReference type="RefSeq" id="WP_136778208.1">
    <property type="nucleotide sequence ID" value="NZ_SUPK01000006.1"/>
</dbReference>
<keyword evidence="3" id="KW-1185">Reference proteome</keyword>
<dbReference type="AlphaFoldDB" id="A0A4V5LS06"/>
<proteinExistence type="predicted"/>